<reference evidence="2" key="1">
    <citation type="journal article" date="2022" name="Int. J. Mol. Sci.">
        <title>Draft Genome of Tanacetum Coccineum: Genomic Comparison of Closely Related Tanacetum-Family Plants.</title>
        <authorList>
            <person name="Yamashiro T."/>
            <person name="Shiraishi A."/>
            <person name="Nakayama K."/>
            <person name="Satake H."/>
        </authorList>
    </citation>
    <scope>NUCLEOTIDE SEQUENCE</scope>
</reference>
<protein>
    <submittedName>
        <fullName evidence="2">Uncharacterized protein</fullName>
    </submittedName>
</protein>
<dbReference type="Proteomes" id="UP001151760">
    <property type="component" value="Unassembled WGS sequence"/>
</dbReference>
<feature type="compositionally biased region" description="Basic and acidic residues" evidence="1">
    <location>
        <begin position="62"/>
        <end position="76"/>
    </location>
</feature>
<evidence type="ECO:0000256" key="1">
    <source>
        <dbReference type="SAM" id="MobiDB-lite"/>
    </source>
</evidence>
<keyword evidence="3" id="KW-1185">Reference proteome</keyword>
<organism evidence="2 3">
    <name type="scientific">Tanacetum coccineum</name>
    <dbReference type="NCBI Taxonomy" id="301880"/>
    <lineage>
        <taxon>Eukaryota</taxon>
        <taxon>Viridiplantae</taxon>
        <taxon>Streptophyta</taxon>
        <taxon>Embryophyta</taxon>
        <taxon>Tracheophyta</taxon>
        <taxon>Spermatophyta</taxon>
        <taxon>Magnoliopsida</taxon>
        <taxon>eudicotyledons</taxon>
        <taxon>Gunneridae</taxon>
        <taxon>Pentapetalae</taxon>
        <taxon>asterids</taxon>
        <taxon>campanulids</taxon>
        <taxon>Asterales</taxon>
        <taxon>Asteraceae</taxon>
        <taxon>Asteroideae</taxon>
        <taxon>Anthemideae</taxon>
        <taxon>Anthemidinae</taxon>
        <taxon>Tanacetum</taxon>
    </lineage>
</organism>
<sequence length="145" mass="15955">MFDLPSLQTVKRFTLLKSFNSYPHAMSCLASINKDIFKSVSTAVRSGTAEESSVADTTGIVDKQDTSSRSGNDADIRPIYNEEPMAVVQMIAEINVFAIGQQHTKQPEFNNEGEVDQNVEQCHDTCPLPATLTDNQTDKLLKSIS</sequence>
<evidence type="ECO:0000313" key="2">
    <source>
        <dbReference type="EMBL" id="GJU01680.1"/>
    </source>
</evidence>
<comment type="caution">
    <text evidence="2">The sequence shown here is derived from an EMBL/GenBank/DDBJ whole genome shotgun (WGS) entry which is preliminary data.</text>
</comment>
<gene>
    <name evidence="2" type="ORF">Tco_1112018</name>
</gene>
<dbReference type="EMBL" id="BQNB010020987">
    <property type="protein sequence ID" value="GJU01680.1"/>
    <property type="molecule type" value="Genomic_DNA"/>
</dbReference>
<feature type="compositionally biased region" description="Polar residues" evidence="1">
    <location>
        <begin position="46"/>
        <end position="56"/>
    </location>
</feature>
<evidence type="ECO:0000313" key="3">
    <source>
        <dbReference type="Proteomes" id="UP001151760"/>
    </source>
</evidence>
<reference evidence="2" key="2">
    <citation type="submission" date="2022-01" db="EMBL/GenBank/DDBJ databases">
        <authorList>
            <person name="Yamashiro T."/>
            <person name="Shiraishi A."/>
            <person name="Satake H."/>
            <person name="Nakayama K."/>
        </authorList>
    </citation>
    <scope>NUCLEOTIDE SEQUENCE</scope>
</reference>
<name>A0ABQ5INA2_9ASTR</name>
<feature type="region of interest" description="Disordered" evidence="1">
    <location>
        <begin position="46"/>
        <end position="78"/>
    </location>
</feature>
<proteinExistence type="predicted"/>
<accession>A0ABQ5INA2</accession>